<dbReference type="InterPro" id="IPR043129">
    <property type="entry name" value="ATPase_NBD"/>
</dbReference>
<dbReference type="AlphaFoldDB" id="A0A8H4RBH8"/>
<feature type="compositionally biased region" description="Low complexity" evidence="1">
    <location>
        <begin position="21"/>
        <end position="30"/>
    </location>
</feature>
<dbReference type="PANTHER" id="PTHR14187">
    <property type="entry name" value="ALPHA KINASE/ELONGATION FACTOR 2 KINASE"/>
    <property type="match status" value="1"/>
</dbReference>
<gene>
    <name evidence="3" type="ORF">G7Y89_g13022</name>
</gene>
<dbReference type="EMBL" id="JAAMPI010001453">
    <property type="protein sequence ID" value="KAF4625147.1"/>
    <property type="molecule type" value="Genomic_DNA"/>
</dbReference>
<evidence type="ECO:0000256" key="2">
    <source>
        <dbReference type="SAM" id="Phobius"/>
    </source>
</evidence>
<keyword evidence="2" id="KW-0812">Transmembrane</keyword>
<feature type="region of interest" description="Disordered" evidence="1">
    <location>
        <begin position="1"/>
        <end position="48"/>
    </location>
</feature>
<organism evidence="3 4">
    <name type="scientific">Cudoniella acicularis</name>
    <dbReference type="NCBI Taxonomy" id="354080"/>
    <lineage>
        <taxon>Eukaryota</taxon>
        <taxon>Fungi</taxon>
        <taxon>Dikarya</taxon>
        <taxon>Ascomycota</taxon>
        <taxon>Pezizomycotina</taxon>
        <taxon>Leotiomycetes</taxon>
        <taxon>Helotiales</taxon>
        <taxon>Tricladiaceae</taxon>
        <taxon>Cudoniella</taxon>
    </lineage>
</organism>
<reference evidence="3 4" key="1">
    <citation type="submission" date="2020-03" db="EMBL/GenBank/DDBJ databases">
        <title>Draft Genome Sequence of Cudoniella acicularis.</title>
        <authorList>
            <person name="Buettner E."/>
            <person name="Kellner H."/>
        </authorList>
    </citation>
    <scope>NUCLEOTIDE SEQUENCE [LARGE SCALE GENOMIC DNA]</scope>
    <source>
        <strain evidence="3 4">DSM 108380</strain>
    </source>
</reference>
<accession>A0A8H4RBH8</accession>
<keyword evidence="4" id="KW-1185">Reference proteome</keyword>
<evidence type="ECO:0000313" key="4">
    <source>
        <dbReference type="Proteomes" id="UP000566819"/>
    </source>
</evidence>
<protein>
    <submittedName>
        <fullName evidence="3">Uncharacterized protein</fullName>
    </submittedName>
</protein>
<sequence>MDPRQHRRFARKPINKNSPLESRAPASNEESSSEEPASDIPTPSGTGSRILLGIDYGTTYTGLAWIQTDGQNSPSLSDITVYRSWPEKDAQKVPSSFSYSRTSAAKRCRQWGYSIDDESEVLRWTKLELEPRTAEQELGVVRELMKGLDLISKLRVNEDAAATSDIPHHISKSSEDVVRDYMTKIAREWYQHMRSVGRYTLENVPLDIVITHPATWSYEASNKTFRAINGALSKNMFPTLRDIFSTSEPEACALYTVQDMLQKDHNSLIPGECFVLCDAGGGTVDLVSYFIDSIEPLKLKKVGALTGDKYGATLIDRAFLEWLEPRLENLDLQSKDFGNGGHVILMPKGRVLLERFEKYKHAFTGTEEANITLPRGTVVAADYEDGLGSGVIKLTTTDLQKMFEKSVKGTLKLISQQIVHVEHVEFNGIPCHVTNVFLAGGFAENQYLFNEVKRFADTKADTHVQRADDCWSGVVKGALLRGMGIGIEPPAKLRSCPRHYGVCVNQRYQDWRHTGENAVRDVLDGTMKVHDQLHWLIRQGDLILPEVPLTSTEDVHFQVTQQQYESGISVRLTFVATAAKDAPSSVSGLPPGRDEIRHLDIDIRQIPKEFSSKHKSQDVRGSYFLFDLKVEIRVYDRVDVIVRLSRDGRRLADYDTRLKGLLIDRPGNPTRDIQSSNTSEQAWTLPFSTCSSNTSLAIYDSYYPEYGTSARAVENGSTVILTIQEIDYINGSTDICSEPQPCADSGCYILIEGIGRNTTGPANSNIVALSYGITSLLLIITTATIAIIMGSCISQVNSKGGRDPNPILNSRLYNPPPSRELPKSQQYFPPARTSKHKAKEIAQCSDLLRKMYAVDLIVWSMEGCLPSEVPKREELKRKANALFAEITRIIHGWKSTSSVRWSAEERQHIEEISRSIAHHNVRRYEDCT</sequence>
<dbReference type="OrthoDB" id="2963168at2759"/>
<keyword evidence="2" id="KW-1133">Transmembrane helix</keyword>
<feature type="region of interest" description="Disordered" evidence="1">
    <location>
        <begin position="813"/>
        <end position="832"/>
    </location>
</feature>
<dbReference type="Gene3D" id="3.90.640.10">
    <property type="entry name" value="Actin, Chain A, domain 4"/>
    <property type="match status" value="1"/>
</dbReference>
<dbReference type="Gene3D" id="3.30.420.40">
    <property type="match status" value="2"/>
</dbReference>
<dbReference type="CDD" id="cd10170">
    <property type="entry name" value="ASKHA_NBD_HSP70"/>
    <property type="match status" value="1"/>
</dbReference>
<feature type="compositionally biased region" description="Basic residues" evidence="1">
    <location>
        <begin position="1"/>
        <end position="14"/>
    </location>
</feature>
<evidence type="ECO:0000256" key="1">
    <source>
        <dbReference type="SAM" id="MobiDB-lite"/>
    </source>
</evidence>
<feature type="transmembrane region" description="Helical" evidence="2">
    <location>
        <begin position="766"/>
        <end position="789"/>
    </location>
</feature>
<dbReference type="PANTHER" id="PTHR14187:SF82">
    <property type="entry name" value="FAMILY CHAPERONE, PUTATIVE (AFU_ORTHOLOGUE AFUA_7G08575)-RELATED"/>
    <property type="match status" value="1"/>
</dbReference>
<evidence type="ECO:0000313" key="3">
    <source>
        <dbReference type="EMBL" id="KAF4625147.1"/>
    </source>
</evidence>
<dbReference type="SUPFAM" id="SSF53067">
    <property type="entry name" value="Actin-like ATPase domain"/>
    <property type="match status" value="2"/>
</dbReference>
<comment type="caution">
    <text evidence="3">The sequence shown here is derived from an EMBL/GenBank/DDBJ whole genome shotgun (WGS) entry which is preliminary data.</text>
</comment>
<name>A0A8H4RBH8_9HELO</name>
<keyword evidence="2" id="KW-0472">Membrane</keyword>
<proteinExistence type="predicted"/>
<dbReference type="Proteomes" id="UP000566819">
    <property type="component" value="Unassembled WGS sequence"/>
</dbReference>